<dbReference type="InterPro" id="IPR029787">
    <property type="entry name" value="Nucleotide_cyclase"/>
</dbReference>
<dbReference type="PANTHER" id="PTHR44757:SF4">
    <property type="entry name" value="DIGUANYLATE CYCLASE DGCE-RELATED"/>
    <property type="match status" value="1"/>
</dbReference>
<dbReference type="SUPFAM" id="SSF55073">
    <property type="entry name" value="Nucleotide cyclase"/>
    <property type="match status" value="1"/>
</dbReference>
<feature type="domain" description="GGDEF" evidence="2">
    <location>
        <begin position="207"/>
        <end position="340"/>
    </location>
</feature>
<feature type="domain" description="EAL" evidence="1">
    <location>
        <begin position="349"/>
        <end position="600"/>
    </location>
</feature>
<dbReference type="Pfam" id="PF00990">
    <property type="entry name" value="GGDEF"/>
    <property type="match status" value="1"/>
</dbReference>
<dbReference type="SMART" id="SM00267">
    <property type="entry name" value="GGDEF"/>
    <property type="match status" value="1"/>
</dbReference>
<name>A0A0G9MYG3_9SPHN</name>
<dbReference type="EMBL" id="LBHB01000001">
    <property type="protein sequence ID" value="KLE35735.1"/>
    <property type="molecule type" value="Genomic_DNA"/>
</dbReference>
<comment type="caution">
    <text evidence="3">The sequence shown here is derived from an EMBL/GenBank/DDBJ whole genome shotgun (WGS) entry which is preliminary data.</text>
</comment>
<dbReference type="CDD" id="cd01949">
    <property type="entry name" value="GGDEF"/>
    <property type="match status" value="1"/>
</dbReference>
<dbReference type="InterPro" id="IPR001633">
    <property type="entry name" value="EAL_dom"/>
</dbReference>
<dbReference type="OrthoDB" id="9790882at2"/>
<dbReference type="PROSITE" id="PS50887">
    <property type="entry name" value="GGDEF"/>
    <property type="match status" value="1"/>
</dbReference>
<dbReference type="InterPro" id="IPR000160">
    <property type="entry name" value="GGDEF_dom"/>
</dbReference>
<dbReference type="NCBIfam" id="TIGR00254">
    <property type="entry name" value="GGDEF"/>
    <property type="match status" value="1"/>
</dbReference>
<gene>
    <name evidence="3" type="ORF">AAW00_04930</name>
</gene>
<dbReference type="PROSITE" id="PS50883">
    <property type="entry name" value="EAL"/>
    <property type="match status" value="1"/>
</dbReference>
<protein>
    <submittedName>
        <fullName evidence="3">Diguanylate phosphodiesterase</fullName>
    </submittedName>
</protein>
<dbReference type="SMART" id="SM00052">
    <property type="entry name" value="EAL"/>
    <property type="match status" value="1"/>
</dbReference>
<dbReference type="Gene3D" id="3.30.450.20">
    <property type="entry name" value="PAS domain"/>
    <property type="match status" value="1"/>
</dbReference>
<dbReference type="InterPro" id="IPR035965">
    <property type="entry name" value="PAS-like_dom_sf"/>
</dbReference>
<dbReference type="SUPFAM" id="SSF55785">
    <property type="entry name" value="PYP-like sensor domain (PAS domain)"/>
    <property type="match status" value="1"/>
</dbReference>
<dbReference type="InterPro" id="IPR052155">
    <property type="entry name" value="Biofilm_reg_signaling"/>
</dbReference>
<reference evidence="3 4" key="1">
    <citation type="submission" date="2015-04" db="EMBL/GenBank/DDBJ databases">
        <title>The draft genome sequence of Erythrobacter luteus KA37.</title>
        <authorList>
            <person name="Zhuang L."/>
            <person name="Liu Y."/>
            <person name="Shao Z."/>
        </authorList>
    </citation>
    <scope>NUCLEOTIDE SEQUENCE [LARGE SCALE GENOMIC DNA]</scope>
    <source>
        <strain evidence="3 4">KA37</strain>
    </source>
</reference>
<dbReference type="InterPro" id="IPR043128">
    <property type="entry name" value="Rev_trsase/Diguanyl_cyclase"/>
</dbReference>
<organism evidence="3 4">
    <name type="scientific">Aurantiacibacter luteus</name>
    <dbReference type="NCBI Taxonomy" id="1581420"/>
    <lineage>
        <taxon>Bacteria</taxon>
        <taxon>Pseudomonadati</taxon>
        <taxon>Pseudomonadota</taxon>
        <taxon>Alphaproteobacteria</taxon>
        <taxon>Sphingomonadales</taxon>
        <taxon>Erythrobacteraceae</taxon>
        <taxon>Aurantiacibacter</taxon>
    </lineage>
</organism>
<dbReference type="Proteomes" id="UP000053464">
    <property type="component" value="Unassembled WGS sequence"/>
</dbReference>
<accession>A0A0G9MYG3</accession>
<proteinExistence type="predicted"/>
<evidence type="ECO:0000259" key="2">
    <source>
        <dbReference type="PROSITE" id="PS50887"/>
    </source>
</evidence>
<keyword evidence="4" id="KW-1185">Reference proteome</keyword>
<dbReference type="PANTHER" id="PTHR44757">
    <property type="entry name" value="DIGUANYLATE CYCLASE DGCP"/>
    <property type="match status" value="1"/>
</dbReference>
<evidence type="ECO:0000313" key="3">
    <source>
        <dbReference type="EMBL" id="KLE35735.1"/>
    </source>
</evidence>
<evidence type="ECO:0000259" key="1">
    <source>
        <dbReference type="PROSITE" id="PS50883"/>
    </source>
</evidence>
<dbReference type="CDD" id="cd01948">
    <property type="entry name" value="EAL"/>
    <property type="match status" value="1"/>
</dbReference>
<dbReference type="PATRIC" id="fig|1581420.6.peg.994"/>
<dbReference type="Gene3D" id="3.30.70.270">
    <property type="match status" value="1"/>
</dbReference>
<dbReference type="InterPro" id="IPR035919">
    <property type="entry name" value="EAL_sf"/>
</dbReference>
<dbReference type="Pfam" id="PF00563">
    <property type="entry name" value="EAL"/>
    <property type="match status" value="1"/>
</dbReference>
<dbReference type="STRING" id="1581420.AAW00_04930"/>
<sequence>MGVRGMFRTLGGHGADPVRVPDAEAAAAAVATVSPLKDSERLALLDSFEQSGVAWLWSTDAEGRVTYLSPTASECLAGAGTILGQPFGKLFETVRDGDHEHGGRPLSFMMSARTRFSDQTVRLQRVEGASPEAGKEMWWSLSGKPHFNHKQEFQGYRGSAKDVTATYQQQRDRSRMAEYDSLTGLANRHRMNRRLDAILTAYRVEKRSCALVMLDLDRFKAVNDTLGHPAGDELLRQVGQRLQRIVPESAEVGRLGGDEFQIILPDIDDRGRLGDIANRIIQMISQPYSIEGSRATIGTSIGVAVAPYDGIEPAELVKATDLALYAAKGGGRGQFRFYSNDLKETAQDRREIEEDLRDALARGELEMHYQPSVDARTHIVRGFEALMRWNHPERGMMSPAVFIPIAEDSNLIEELGEWALRQACKDAAQWPSDICVAVNVSAQQFANDDLPQIVSRAIAAAGIEPRRLELEITESVFMGDAGTTDAMFQRLRKLGVKLALDDFGTGYSSLSYLRRAPFDKIKIDQSFIRGCSEPDDTACAIITAIVSLAKAMNMTTTAEGVEALDELDQIAGLGADLVQGFIFSRAVGQEDVLDKLESGELRYEPVGPAKHRADRRTLFRRVGVIHEDHHYSAMLRDLSRTGARIEGLVDVPVGTQLVLDLGEGQLVVGTVQRSQDATQGLSFETPLVSDGAGGLCTRHRVSPYMLASAGMPLQALPAGHYAPPVERRSSQSRPRFLQVDITMGSARAG</sequence>
<dbReference type="AlphaFoldDB" id="A0A0G9MYG3"/>
<dbReference type="SUPFAM" id="SSF141868">
    <property type="entry name" value="EAL domain-like"/>
    <property type="match status" value="1"/>
</dbReference>
<evidence type="ECO:0000313" key="4">
    <source>
        <dbReference type="Proteomes" id="UP000053464"/>
    </source>
</evidence>
<dbReference type="Gene3D" id="3.20.20.450">
    <property type="entry name" value="EAL domain"/>
    <property type="match status" value="1"/>
</dbReference>